<keyword evidence="3 13" id="KW-0812">Transmembrane</keyword>
<dbReference type="InterPro" id="IPR050647">
    <property type="entry name" value="Plant_LRR-RLKs"/>
</dbReference>
<dbReference type="PROSITE" id="PS51450">
    <property type="entry name" value="LRR"/>
    <property type="match status" value="1"/>
</dbReference>
<dbReference type="InterPro" id="IPR013210">
    <property type="entry name" value="LRR_N_plant-typ"/>
</dbReference>
<keyword evidence="9 13" id="KW-0472">Membrane</keyword>
<evidence type="ECO:0000256" key="14">
    <source>
        <dbReference type="SAM" id="SignalP"/>
    </source>
</evidence>
<dbReference type="EnsemblPlants" id="QL08p037612:mrna">
    <property type="protein sequence ID" value="QL08p037612:mrna"/>
    <property type="gene ID" value="QL08p037612"/>
</dbReference>
<evidence type="ECO:0000256" key="8">
    <source>
        <dbReference type="ARBA" id="ARBA00022989"/>
    </source>
</evidence>
<feature type="signal peptide" evidence="14">
    <location>
        <begin position="1"/>
        <end position="34"/>
    </location>
</feature>
<dbReference type="RefSeq" id="XP_030930125.1">
    <property type="nucleotide sequence ID" value="XM_031074265.1"/>
</dbReference>
<comment type="subcellular location">
    <subcellularLocation>
        <location evidence="1">Membrane</location>
    </subcellularLocation>
</comment>
<sequence length="795" mass="86604">MGGKRSAVKYNNLKIYAQLLLWFVLIYAAQVSRGETTPSDVAAMNNLYVSLGLPAIPGWVANGGDPCGEAWQGVVCNNTVIVKIVLNAANLEGELGNNLGLFTSINAIDLSNNHIGGSIPSNLPVTMQNIFLSANQFTGSIPSSLSSLTQLSAMSLNDNHLSGEIPDAFQSLIGLINLDLSSNNLSGELPPSLGNLSSLTTLHLQNNQLSGNLDTLQDLPLKDLNIENNQFSGPIPEKLLSIPNFKKDGNPFNATTAPLPPPSSPLKPPPASLAPPFWGPATGRTPPKMADAPSATKKSNSGQKKKGLTTKQVVGISIAAVFLLIILLLGLALLMPRFSRRREAERISSRHRIIAYEGDRQNPRDSGSLLLPTNEKVPKAVVVRPKEDDQTETRRARAITKLQNEKQRNVQGTGKIPKREDHGIDMSAFDMFSDPPPPPPPPFSLPPRSPAPPPPPPPPPPVEKVIVEPKLPAKVTTVKLSTKNLPIFAKSFTIASLQQYTNSFSQENLIGSGRLGTVYRAQLPDGKLLAVKKLDVRASSQQKDDEFLELVNNIDKIRHANIVEFIGYCAEYGQRLLIYEYCSNGSLQDVLHSDDEYKRNLSWNARIRMALGAARALEYLHETCQPPVMHRNFKAANVLLDDDLLVLVSDCGLDSLIASGAVTQLSGSLSTAYGYGAPEFESGIYTLKSDVYSFGVVMLELLTGRMSYDSSRVRGEQFLVRWAIPQLHDIDALSRMVDPALNGDYPAKSLSNFADIIARCVQSGPEFRPLMSEVVQDLQNMIRKEPNRSGSSEDY</sequence>
<feature type="domain" description="Protein kinase" evidence="15">
    <location>
        <begin position="504"/>
        <end position="782"/>
    </location>
</feature>
<protein>
    <recommendedName>
        <fullName evidence="15">Protein kinase domain-containing protein</fullName>
    </recommendedName>
</protein>
<dbReference type="GO" id="GO:0005524">
    <property type="term" value="F:ATP binding"/>
    <property type="evidence" value="ECO:0007669"/>
    <property type="project" value="UniProtKB-KW"/>
</dbReference>
<feature type="compositionally biased region" description="Pro residues" evidence="12">
    <location>
        <begin position="434"/>
        <end position="462"/>
    </location>
</feature>
<dbReference type="FunFam" id="3.30.200.20:FF:000125">
    <property type="entry name" value="Protein STRUBBELIG-RECEPTOR FAMILY 8"/>
    <property type="match status" value="1"/>
</dbReference>
<dbReference type="Gene3D" id="3.80.10.10">
    <property type="entry name" value="Ribonuclease Inhibitor"/>
    <property type="match status" value="1"/>
</dbReference>
<dbReference type="GeneID" id="115955875"/>
<dbReference type="InterPro" id="IPR001611">
    <property type="entry name" value="Leu-rich_rpt"/>
</dbReference>
<keyword evidence="5" id="KW-0677">Repeat</keyword>
<keyword evidence="2" id="KW-0433">Leucine-rich repeat</keyword>
<dbReference type="KEGG" id="qlo:115955875"/>
<evidence type="ECO:0000256" key="13">
    <source>
        <dbReference type="SAM" id="Phobius"/>
    </source>
</evidence>
<dbReference type="InterPro" id="IPR001245">
    <property type="entry name" value="Ser-Thr/Tyr_kinase_cat_dom"/>
</dbReference>
<dbReference type="InterPro" id="IPR000719">
    <property type="entry name" value="Prot_kinase_dom"/>
</dbReference>
<dbReference type="Proteomes" id="UP000594261">
    <property type="component" value="Chromosome 8"/>
</dbReference>
<evidence type="ECO:0000313" key="17">
    <source>
        <dbReference type="Proteomes" id="UP000594261"/>
    </source>
</evidence>
<keyword evidence="11" id="KW-0325">Glycoprotein</keyword>
<dbReference type="InterPro" id="IPR032675">
    <property type="entry name" value="LRR_dom_sf"/>
</dbReference>
<dbReference type="GO" id="GO:0016020">
    <property type="term" value="C:membrane"/>
    <property type="evidence" value="ECO:0007669"/>
    <property type="project" value="UniProtKB-SubCell"/>
</dbReference>
<dbReference type="FunFam" id="1.10.510.10:FF:000095">
    <property type="entry name" value="protein STRUBBELIG-RECEPTOR FAMILY 8"/>
    <property type="match status" value="1"/>
</dbReference>
<dbReference type="PANTHER" id="PTHR48056">
    <property type="entry name" value="LRR RECEPTOR-LIKE SERINE/THREONINE-PROTEIN KINASE-RELATED"/>
    <property type="match status" value="1"/>
</dbReference>
<dbReference type="InParanoid" id="A0A7N2R974"/>
<dbReference type="Pfam" id="PF00560">
    <property type="entry name" value="LRR_1"/>
    <property type="match status" value="3"/>
</dbReference>
<dbReference type="FunFam" id="3.80.10.10:FF:000062">
    <property type="entry name" value="protein STRUBBELIG-RECEPTOR FAMILY 3"/>
    <property type="match status" value="1"/>
</dbReference>
<dbReference type="Gene3D" id="3.30.200.20">
    <property type="entry name" value="Phosphorylase Kinase, domain 1"/>
    <property type="match status" value="1"/>
</dbReference>
<dbReference type="GO" id="GO:0004672">
    <property type="term" value="F:protein kinase activity"/>
    <property type="evidence" value="ECO:0007669"/>
    <property type="project" value="InterPro"/>
</dbReference>
<dbReference type="PANTHER" id="PTHR48056:SF81">
    <property type="entry name" value="RECEPTOR PROTEIN-TYROSINE KINASE CEPR1"/>
    <property type="match status" value="1"/>
</dbReference>
<dbReference type="InterPro" id="IPR011009">
    <property type="entry name" value="Kinase-like_dom_sf"/>
</dbReference>
<dbReference type="Gene3D" id="1.10.510.10">
    <property type="entry name" value="Transferase(Phosphotransferase) domain 1"/>
    <property type="match status" value="1"/>
</dbReference>
<reference evidence="16" key="2">
    <citation type="submission" date="2021-01" db="UniProtKB">
        <authorList>
            <consortium name="EnsemblPlants"/>
        </authorList>
    </citation>
    <scope>IDENTIFICATION</scope>
</reference>
<evidence type="ECO:0000259" key="15">
    <source>
        <dbReference type="PROSITE" id="PS50011"/>
    </source>
</evidence>
<keyword evidence="17" id="KW-1185">Reference proteome</keyword>
<dbReference type="FunCoup" id="A0A7N2R974">
    <property type="interactions" value="1495"/>
</dbReference>
<evidence type="ECO:0000256" key="3">
    <source>
        <dbReference type="ARBA" id="ARBA00022692"/>
    </source>
</evidence>
<evidence type="ECO:0000256" key="11">
    <source>
        <dbReference type="ARBA" id="ARBA00023180"/>
    </source>
</evidence>
<evidence type="ECO:0000256" key="10">
    <source>
        <dbReference type="ARBA" id="ARBA00023170"/>
    </source>
</evidence>
<feature type="region of interest" description="Disordered" evidence="12">
    <location>
        <begin position="250"/>
        <end position="308"/>
    </location>
</feature>
<feature type="region of interest" description="Disordered" evidence="12">
    <location>
        <begin position="426"/>
        <end position="463"/>
    </location>
</feature>
<evidence type="ECO:0000256" key="1">
    <source>
        <dbReference type="ARBA" id="ARBA00004370"/>
    </source>
</evidence>
<keyword evidence="7" id="KW-0067">ATP-binding</keyword>
<evidence type="ECO:0000256" key="9">
    <source>
        <dbReference type="ARBA" id="ARBA00023136"/>
    </source>
</evidence>
<feature type="chain" id="PRO_5029650017" description="Protein kinase domain-containing protein" evidence="14">
    <location>
        <begin position="35"/>
        <end position="795"/>
    </location>
</feature>
<dbReference type="OrthoDB" id="676979at2759"/>
<dbReference type="RefSeq" id="XP_030930126.1">
    <property type="nucleotide sequence ID" value="XM_031074266.1"/>
</dbReference>
<dbReference type="Pfam" id="PF07714">
    <property type="entry name" value="PK_Tyr_Ser-Thr"/>
    <property type="match status" value="1"/>
</dbReference>
<organism evidence="16 17">
    <name type="scientific">Quercus lobata</name>
    <name type="common">Valley oak</name>
    <dbReference type="NCBI Taxonomy" id="97700"/>
    <lineage>
        <taxon>Eukaryota</taxon>
        <taxon>Viridiplantae</taxon>
        <taxon>Streptophyta</taxon>
        <taxon>Embryophyta</taxon>
        <taxon>Tracheophyta</taxon>
        <taxon>Spermatophyta</taxon>
        <taxon>Magnoliopsida</taxon>
        <taxon>eudicotyledons</taxon>
        <taxon>Gunneridae</taxon>
        <taxon>Pentapetalae</taxon>
        <taxon>rosids</taxon>
        <taxon>fabids</taxon>
        <taxon>Fagales</taxon>
        <taxon>Fagaceae</taxon>
        <taxon>Quercus</taxon>
    </lineage>
</organism>
<dbReference type="EMBL" id="LRBV02000008">
    <property type="status" value="NOT_ANNOTATED_CDS"/>
    <property type="molecule type" value="Genomic_DNA"/>
</dbReference>
<evidence type="ECO:0000256" key="7">
    <source>
        <dbReference type="ARBA" id="ARBA00022840"/>
    </source>
</evidence>
<gene>
    <name evidence="16" type="primary">LOC115955875</name>
</gene>
<feature type="transmembrane region" description="Helical" evidence="13">
    <location>
        <begin position="313"/>
        <end position="334"/>
    </location>
</feature>
<evidence type="ECO:0000256" key="5">
    <source>
        <dbReference type="ARBA" id="ARBA00022737"/>
    </source>
</evidence>
<evidence type="ECO:0000256" key="4">
    <source>
        <dbReference type="ARBA" id="ARBA00022729"/>
    </source>
</evidence>
<feature type="compositionally biased region" description="Pro residues" evidence="12">
    <location>
        <begin position="258"/>
        <end position="273"/>
    </location>
</feature>
<keyword evidence="4 14" id="KW-0732">Signal</keyword>
<reference evidence="16 17" key="1">
    <citation type="journal article" date="2016" name="G3 (Bethesda)">
        <title>First Draft Assembly and Annotation of the Genome of a California Endemic Oak Quercus lobata Nee (Fagaceae).</title>
        <authorList>
            <person name="Sork V.L."/>
            <person name="Fitz-Gibbon S.T."/>
            <person name="Puiu D."/>
            <person name="Crepeau M."/>
            <person name="Gugger P.F."/>
            <person name="Sherman R."/>
            <person name="Stevens K."/>
            <person name="Langley C.H."/>
            <person name="Pellegrini M."/>
            <person name="Salzberg S.L."/>
        </authorList>
    </citation>
    <scope>NUCLEOTIDE SEQUENCE [LARGE SCALE GENOMIC DNA]</scope>
    <source>
        <strain evidence="16 17">cv. SW786</strain>
    </source>
</reference>
<keyword evidence="10" id="KW-0675">Receptor</keyword>
<keyword evidence="8 13" id="KW-1133">Transmembrane helix</keyword>
<dbReference type="PROSITE" id="PS50011">
    <property type="entry name" value="PROTEIN_KINASE_DOM"/>
    <property type="match status" value="1"/>
</dbReference>
<dbReference type="Gramene" id="QL08p037612:mrna">
    <property type="protein sequence ID" value="QL08p037612:mrna"/>
    <property type="gene ID" value="QL08p037612"/>
</dbReference>
<evidence type="ECO:0000313" key="16">
    <source>
        <dbReference type="EnsemblPlants" id="QL08p037612:mrna"/>
    </source>
</evidence>
<evidence type="ECO:0000256" key="6">
    <source>
        <dbReference type="ARBA" id="ARBA00022741"/>
    </source>
</evidence>
<name>A0A7N2R974_QUELO</name>
<evidence type="ECO:0000256" key="12">
    <source>
        <dbReference type="SAM" id="MobiDB-lite"/>
    </source>
</evidence>
<dbReference type="Pfam" id="PF08263">
    <property type="entry name" value="LRRNT_2"/>
    <property type="match status" value="1"/>
</dbReference>
<dbReference type="AlphaFoldDB" id="A0A7N2R974"/>
<keyword evidence="6" id="KW-0547">Nucleotide-binding</keyword>
<dbReference type="OMA" id="HEANRIP"/>
<accession>A0A7N2R974</accession>
<evidence type="ECO:0000256" key="2">
    <source>
        <dbReference type="ARBA" id="ARBA00022614"/>
    </source>
</evidence>
<dbReference type="SUPFAM" id="SSF56112">
    <property type="entry name" value="Protein kinase-like (PK-like)"/>
    <property type="match status" value="1"/>
</dbReference>
<proteinExistence type="predicted"/>
<dbReference type="SUPFAM" id="SSF52058">
    <property type="entry name" value="L domain-like"/>
    <property type="match status" value="1"/>
</dbReference>